<accession>A0A914Q1P5</accession>
<dbReference type="WBParaSite" id="PDA_v2.g25110.t1">
    <property type="protein sequence ID" value="PDA_v2.g25110.t1"/>
    <property type="gene ID" value="PDA_v2.g25110"/>
</dbReference>
<organism evidence="1 2">
    <name type="scientific">Panagrolaimus davidi</name>
    <dbReference type="NCBI Taxonomy" id="227884"/>
    <lineage>
        <taxon>Eukaryota</taxon>
        <taxon>Metazoa</taxon>
        <taxon>Ecdysozoa</taxon>
        <taxon>Nematoda</taxon>
        <taxon>Chromadorea</taxon>
        <taxon>Rhabditida</taxon>
        <taxon>Tylenchina</taxon>
        <taxon>Panagrolaimomorpha</taxon>
        <taxon>Panagrolaimoidea</taxon>
        <taxon>Panagrolaimidae</taxon>
        <taxon>Panagrolaimus</taxon>
    </lineage>
</organism>
<evidence type="ECO:0000313" key="2">
    <source>
        <dbReference type="WBParaSite" id="PDA_v2.g25110.t1"/>
    </source>
</evidence>
<protein>
    <submittedName>
        <fullName evidence="2">Uncharacterized protein</fullName>
    </submittedName>
</protein>
<sequence length="81" mass="9520">MIEIRDDNNKAVLFEKILEQLPSLKWFDVLFKVGDSSITPDTVSNILKLKTFNNLEKFYVKNIPESFDLESFEIFLQVCFL</sequence>
<name>A0A914Q1P5_9BILA</name>
<keyword evidence="1" id="KW-1185">Reference proteome</keyword>
<dbReference type="AlphaFoldDB" id="A0A914Q1P5"/>
<proteinExistence type="predicted"/>
<dbReference type="Proteomes" id="UP000887578">
    <property type="component" value="Unplaced"/>
</dbReference>
<reference evidence="2" key="1">
    <citation type="submission" date="2022-11" db="UniProtKB">
        <authorList>
            <consortium name="WormBaseParasite"/>
        </authorList>
    </citation>
    <scope>IDENTIFICATION</scope>
</reference>
<evidence type="ECO:0000313" key="1">
    <source>
        <dbReference type="Proteomes" id="UP000887578"/>
    </source>
</evidence>